<gene>
    <name evidence="1" type="ORF">SAMN06275492_12244</name>
</gene>
<dbReference type="STRING" id="561720.SAMN06275492_12244"/>
<feature type="non-terminal residue" evidence="1">
    <location>
        <position position="1"/>
    </location>
</feature>
<dbReference type="Proteomes" id="UP000193355">
    <property type="component" value="Unassembled WGS sequence"/>
</dbReference>
<dbReference type="EMBL" id="FXBB01000022">
    <property type="protein sequence ID" value="SMG36988.1"/>
    <property type="molecule type" value="Genomic_DNA"/>
</dbReference>
<keyword evidence="2" id="KW-1185">Reference proteome</keyword>
<sequence>CSKALKAIADIRQRATRNRFGNSTTIRSYCDIATAMVKGEVLSQEQEKSLLGLRSMLG</sequence>
<accession>A0A1X7K8B9</accession>
<protein>
    <submittedName>
        <fullName evidence="1">Uncharacterized protein</fullName>
    </submittedName>
</protein>
<reference evidence="2" key="1">
    <citation type="submission" date="2017-04" db="EMBL/GenBank/DDBJ databases">
        <authorList>
            <person name="Varghese N."/>
            <person name="Submissions S."/>
        </authorList>
    </citation>
    <scope>NUCLEOTIDE SEQUENCE [LARGE SCALE GENOMIC DNA]</scope>
    <source>
        <strain evidence="2">USBA 82</strain>
    </source>
</reference>
<evidence type="ECO:0000313" key="1">
    <source>
        <dbReference type="EMBL" id="SMG36988.1"/>
    </source>
</evidence>
<dbReference type="AlphaFoldDB" id="A0A1X7K8B9"/>
<organism evidence="1 2">
    <name type="scientific">Dethiosulfovibrio salsuginis</name>
    <dbReference type="NCBI Taxonomy" id="561720"/>
    <lineage>
        <taxon>Bacteria</taxon>
        <taxon>Thermotogati</taxon>
        <taxon>Synergistota</taxon>
        <taxon>Synergistia</taxon>
        <taxon>Synergistales</taxon>
        <taxon>Dethiosulfovibrionaceae</taxon>
        <taxon>Dethiosulfovibrio</taxon>
    </lineage>
</organism>
<dbReference type="OrthoDB" id="580874at2"/>
<proteinExistence type="predicted"/>
<name>A0A1X7K8B9_9BACT</name>
<evidence type="ECO:0000313" key="2">
    <source>
        <dbReference type="Proteomes" id="UP000193355"/>
    </source>
</evidence>